<name>A0ABS0Y2X8_9HYPH</name>
<protein>
    <submittedName>
        <fullName evidence="2">Uncharacterized protein</fullName>
    </submittedName>
</protein>
<dbReference type="RefSeq" id="WP_199049855.1">
    <property type="nucleotide sequence ID" value="NZ_JAELXT010000014.1"/>
</dbReference>
<accession>A0ABS0Y2X8</accession>
<comment type="caution">
    <text evidence="2">The sequence shown here is derived from an EMBL/GenBank/DDBJ whole genome shotgun (WGS) entry which is preliminary data.</text>
</comment>
<organism evidence="2 3">
    <name type="scientific">Microvirga splendida</name>
    <dbReference type="NCBI Taxonomy" id="2795727"/>
    <lineage>
        <taxon>Bacteria</taxon>
        <taxon>Pseudomonadati</taxon>
        <taxon>Pseudomonadota</taxon>
        <taxon>Alphaproteobacteria</taxon>
        <taxon>Hyphomicrobiales</taxon>
        <taxon>Methylobacteriaceae</taxon>
        <taxon>Microvirga</taxon>
    </lineage>
</organism>
<evidence type="ECO:0000256" key="1">
    <source>
        <dbReference type="SAM" id="SignalP"/>
    </source>
</evidence>
<reference evidence="3" key="1">
    <citation type="submission" date="2020-12" db="EMBL/GenBank/DDBJ databases">
        <title>Hymenobacter sp.</title>
        <authorList>
            <person name="Kim M.K."/>
        </authorList>
    </citation>
    <scope>NUCLEOTIDE SEQUENCE [LARGE SCALE GENOMIC DNA]</scope>
    <source>
        <strain evidence="3">BT325</strain>
    </source>
</reference>
<evidence type="ECO:0000313" key="2">
    <source>
        <dbReference type="EMBL" id="MBJ6126619.1"/>
    </source>
</evidence>
<dbReference type="EMBL" id="JAELXT010000014">
    <property type="protein sequence ID" value="MBJ6126619.1"/>
    <property type="molecule type" value="Genomic_DNA"/>
</dbReference>
<sequence>MTYRSWPILLFALLLIPLSGGAAVAQKRDDGARKHSWECTKKQIEFERTLGALRQYPDAEIRFYLANKAGTKPDYPVCYNRRERLKRDIEIAQWRQSNFPECRAVFREREAKLDRDAKQRGRPRKPIQQQIAEYNEACSHTMAGTL</sequence>
<keyword evidence="3" id="KW-1185">Reference proteome</keyword>
<proteinExistence type="predicted"/>
<keyword evidence="1" id="KW-0732">Signal</keyword>
<feature type="signal peptide" evidence="1">
    <location>
        <begin position="1"/>
        <end position="22"/>
    </location>
</feature>
<dbReference type="Proteomes" id="UP000620670">
    <property type="component" value="Unassembled WGS sequence"/>
</dbReference>
<gene>
    <name evidence="2" type="ORF">JAO75_14520</name>
</gene>
<feature type="chain" id="PRO_5046463276" evidence="1">
    <location>
        <begin position="23"/>
        <end position="146"/>
    </location>
</feature>
<evidence type="ECO:0000313" key="3">
    <source>
        <dbReference type="Proteomes" id="UP000620670"/>
    </source>
</evidence>